<keyword evidence="2" id="KW-1185">Reference proteome</keyword>
<dbReference type="InterPro" id="IPR010633">
    <property type="entry name" value="Phage_lambda_GpZ"/>
</dbReference>
<evidence type="ECO:0000313" key="2">
    <source>
        <dbReference type="Proteomes" id="UP001163184"/>
    </source>
</evidence>
<sequence>MTMKGKDEAIRNLNIIVEKVTPVATAQAINRIAARAVSRSVKQVSKEVKIQQKIIRKRVRLKKASAKHGTPKARITVNRGNLPAIVLGTARVQLSRSRGIERRHGSVLKVGKFTFKGAFIQQLKNGKWHVMQRLSLSRYPIDVVKIPVSKPLTEAFEEHAVKVREEDMSKEMRDALNNQLRLYFKGGSD</sequence>
<dbReference type="GeneID" id="92274532"/>
<gene>
    <name evidence="1" type="ORF">PZ638_08690</name>
</gene>
<dbReference type="Pfam" id="PF06763">
    <property type="entry name" value="Minor_tail_Z"/>
    <property type="match status" value="1"/>
</dbReference>
<dbReference type="RefSeq" id="WP_176489291.1">
    <property type="nucleotide sequence ID" value="NZ_CP135052.1"/>
</dbReference>
<accession>A0ABY9ZF01</accession>
<protein>
    <submittedName>
        <fullName evidence="1">Phage tail protein</fullName>
    </submittedName>
</protein>
<dbReference type="Proteomes" id="UP001163184">
    <property type="component" value="Chromosome"/>
</dbReference>
<name>A0ABY9ZF01_9GAMM</name>
<proteinExistence type="predicted"/>
<organism evidence="1 2">
    <name type="scientific">Providencia hangzhouensis</name>
    <dbReference type="NCBI Taxonomy" id="3031799"/>
    <lineage>
        <taxon>Bacteria</taxon>
        <taxon>Pseudomonadati</taxon>
        <taxon>Pseudomonadota</taxon>
        <taxon>Gammaproteobacteria</taxon>
        <taxon>Enterobacterales</taxon>
        <taxon>Morganellaceae</taxon>
        <taxon>Providencia</taxon>
    </lineage>
</organism>
<dbReference type="PIRSF" id="PIRSF004395">
    <property type="entry name" value="Tail_Z"/>
    <property type="match status" value="1"/>
</dbReference>
<evidence type="ECO:0000313" key="1">
    <source>
        <dbReference type="EMBL" id="WNK26261.1"/>
    </source>
</evidence>
<reference evidence="1" key="1">
    <citation type="journal article" date="2023" name="Microbiol. Spectr.">
        <title>Whole-genome sequencing provides insights into a novel species: Providencia hangzhouensis associated with urinary tract infections.</title>
        <authorList>
            <person name="Dong X."/>
            <person name="Yu Y."/>
            <person name="Liu J."/>
            <person name="Cao D."/>
            <person name="Xiang Y."/>
            <person name="Bi K."/>
            <person name="Yuan X."/>
            <person name="Li S."/>
            <person name="Wu T."/>
            <person name="Zhang Y."/>
        </authorList>
    </citation>
    <scope>NUCLEOTIDE SEQUENCE</scope>
    <source>
        <strain evidence="1">PR-310</strain>
    </source>
</reference>
<dbReference type="EMBL" id="CP135052">
    <property type="protein sequence ID" value="WNK26261.1"/>
    <property type="molecule type" value="Genomic_DNA"/>
</dbReference>